<evidence type="ECO:0000256" key="7">
    <source>
        <dbReference type="SAM" id="Phobius"/>
    </source>
</evidence>
<dbReference type="AlphaFoldDB" id="D2QX84"/>
<dbReference type="InterPro" id="IPR012430">
    <property type="entry name" value="TMEM43_fam"/>
</dbReference>
<dbReference type="HOGENOM" id="CLU_042602_1_0_0"/>
<evidence type="ECO:0000256" key="6">
    <source>
        <dbReference type="ARBA" id="ARBA00023136"/>
    </source>
</evidence>
<comment type="subcellular location">
    <subcellularLocation>
        <location evidence="1">Endomembrane system</location>
        <topology evidence="1">Multi-pass membrane protein</topology>
    </subcellularLocation>
    <subcellularLocation>
        <location evidence="2">Endoplasmic reticulum membrane</location>
    </subcellularLocation>
</comment>
<evidence type="ECO:0000256" key="2">
    <source>
        <dbReference type="ARBA" id="ARBA00004586"/>
    </source>
</evidence>
<dbReference type="PANTHER" id="PTHR13416:SF2">
    <property type="entry name" value="TRANSMEMBRANE PROTEIN 43"/>
    <property type="match status" value="1"/>
</dbReference>
<reference evidence="8 9" key="1">
    <citation type="journal article" date="2009" name="Stand. Genomic Sci.">
        <title>Complete genome sequence of Pirellula staleyi type strain (ATCC 27377).</title>
        <authorList>
            <person name="Clum A."/>
            <person name="Tindall B.J."/>
            <person name="Sikorski J."/>
            <person name="Ivanova N."/>
            <person name="Mavrommatis K."/>
            <person name="Lucas S."/>
            <person name="Glavina del Rio T."/>
            <person name="Nolan M."/>
            <person name="Chen F."/>
            <person name="Tice H."/>
            <person name="Pitluck S."/>
            <person name="Cheng J.F."/>
            <person name="Chertkov O."/>
            <person name="Brettin T."/>
            <person name="Han C."/>
            <person name="Detter J.C."/>
            <person name="Kuske C."/>
            <person name="Bruce D."/>
            <person name="Goodwin L."/>
            <person name="Ovchinikova G."/>
            <person name="Pati A."/>
            <person name="Mikhailova N."/>
            <person name="Chen A."/>
            <person name="Palaniappan K."/>
            <person name="Land M."/>
            <person name="Hauser L."/>
            <person name="Chang Y.J."/>
            <person name="Jeffries C.D."/>
            <person name="Chain P."/>
            <person name="Rohde M."/>
            <person name="Goker M."/>
            <person name="Bristow J."/>
            <person name="Eisen J.A."/>
            <person name="Markowitz V."/>
            <person name="Hugenholtz P."/>
            <person name="Kyrpides N.C."/>
            <person name="Klenk H.P."/>
            <person name="Lapidus A."/>
        </authorList>
    </citation>
    <scope>NUCLEOTIDE SEQUENCE [LARGE SCALE GENOMIC DNA]</scope>
    <source>
        <strain evidence="9">ATCC 27377 / DSM 6068 / ICPB 4128</strain>
    </source>
</reference>
<sequence>MSTVVTSQTSWFSSIVKALLGFVIAPLVGLCAAFLLFWNEGDYLYIAYSLDEGEQVVKSIDPHQIDPALEGELVHVSGHLKVPHQVEDPQFGLKVTAIRLYRIAEMYQWKESKSERRVDKVGGGTQMITEYHYAVGWHEDLIRSNSFQTPRGHENPESIPFTSQVFDAKEVLLGAFRLDPSQLKQLDTRTDLSLDWLKPDEIPQEISARPLLLRDQLYFPREILRGKGAPEEPVKLTAERPQRPEVGDVRIRYQVVPPQEVTIVAKQSAGTFVEYATKVKARRGINLVAAGKKSSQEMFADARFANVAGLWMMRSFGGFLMFVAVGMFLQPIRALASVIPLLGQIVGWGLALVAFFVSGGLTVMVVGLAWLYYRPIVGLLILLLGAIVIVGVVMLLQMRRSLQESPEMPAPLIGDR</sequence>
<keyword evidence="9" id="KW-1185">Reference proteome</keyword>
<feature type="transmembrane region" description="Helical" evidence="7">
    <location>
        <begin position="341"/>
        <end position="370"/>
    </location>
</feature>
<dbReference type="KEGG" id="psl:Psta_3260"/>
<accession>D2QX84</accession>
<dbReference type="PANTHER" id="PTHR13416">
    <property type="match status" value="1"/>
</dbReference>
<keyword evidence="5 7" id="KW-1133">Transmembrane helix</keyword>
<evidence type="ECO:0000256" key="5">
    <source>
        <dbReference type="ARBA" id="ARBA00022989"/>
    </source>
</evidence>
<dbReference type="STRING" id="530564.Psta_3260"/>
<evidence type="ECO:0000313" key="8">
    <source>
        <dbReference type="EMBL" id="ADB17924.1"/>
    </source>
</evidence>
<dbReference type="Proteomes" id="UP000001887">
    <property type="component" value="Chromosome"/>
</dbReference>
<dbReference type="GO" id="GO:0006629">
    <property type="term" value="P:lipid metabolic process"/>
    <property type="evidence" value="ECO:0007669"/>
    <property type="project" value="TreeGrafter"/>
</dbReference>
<dbReference type="GO" id="GO:0012505">
    <property type="term" value="C:endomembrane system"/>
    <property type="evidence" value="ECO:0007669"/>
    <property type="project" value="UniProtKB-SubCell"/>
</dbReference>
<feature type="transmembrane region" description="Helical" evidence="7">
    <location>
        <begin position="376"/>
        <end position="396"/>
    </location>
</feature>
<name>D2QX84_PIRSD</name>
<keyword evidence="4" id="KW-0256">Endoplasmic reticulum</keyword>
<dbReference type="OrthoDB" id="273988at2"/>
<protein>
    <submittedName>
        <fullName evidence="8">Uncharacterized protein</fullName>
    </submittedName>
</protein>
<dbReference type="eggNOG" id="COG0810">
    <property type="taxonomic scope" value="Bacteria"/>
</dbReference>
<dbReference type="Pfam" id="PF07787">
    <property type="entry name" value="TMEM43"/>
    <property type="match status" value="1"/>
</dbReference>
<gene>
    <name evidence="8" type="ordered locus">Psta_3260</name>
</gene>
<proteinExistence type="predicted"/>
<evidence type="ECO:0000313" key="9">
    <source>
        <dbReference type="Proteomes" id="UP000001887"/>
    </source>
</evidence>
<evidence type="ECO:0000256" key="3">
    <source>
        <dbReference type="ARBA" id="ARBA00022692"/>
    </source>
</evidence>
<dbReference type="GO" id="GO:0071763">
    <property type="term" value="P:nuclear membrane organization"/>
    <property type="evidence" value="ECO:0007669"/>
    <property type="project" value="TreeGrafter"/>
</dbReference>
<feature type="transmembrane region" description="Helical" evidence="7">
    <location>
        <begin position="308"/>
        <end position="329"/>
    </location>
</feature>
<organism evidence="8 9">
    <name type="scientific">Pirellula staleyi (strain ATCC 27377 / DSM 6068 / ICPB 4128)</name>
    <name type="common">Pirella staleyi</name>
    <dbReference type="NCBI Taxonomy" id="530564"/>
    <lineage>
        <taxon>Bacteria</taxon>
        <taxon>Pseudomonadati</taxon>
        <taxon>Planctomycetota</taxon>
        <taxon>Planctomycetia</taxon>
        <taxon>Pirellulales</taxon>
        <taxon>Pirellulaceae</taxon>
        <taxon>Pirellula</taxon>
    </lineage>
</organism>
<keyword evidence="3 7" id="KW-0812">Transmembrane</keyword>
<keyword evidence="6 7" id="KW-0472">Membrane</keyword>
<feature type="transmembrane region" description="Helical" evidence="7">
    <location>
        <begin position="18"/>
        <end position="38"/>
    </location>
</feature>
<evidence type="ECO:0000256" key="1">
    <source>
        <dbReference type="ARBA" id="ARBA00004127"/>
    </source>
</evidence>
<dbReference type="EMBL" id="CP001848">
    <property type="protein sequence ID" value="ADB17924.1"/>
    <property type="molecule type" value="Genomic_DNA"/>
</dbReference>
<evidence type="ECO:0000256" key="4">
    <source>
        <dbReference type="ARBA" id="ARBA00022824"/>
    </source>
</evidence>